<name>A0A4Y7S363_COPMI</name>
<reference evidence="1 2" key="1">
    <citation type="journal article" date="2019" name="Nat. Ecol. Evol.">
        <title>Megaphylogeny resolves global patterns of mushroom evolution.</title>
        <authorList>
            <person name="Varga T."/>
            <person name="Krizsan K."/>
            <person name="Foldi C."/>
            <person name="Dima B."/>
            <person name="Sanchez-Garcia M."/>
            <person name="Sanchez-Ramirez S."/>
            <person name="Szollosi G.J."/>
            <person name="Szarkandi J.G."/>
            <person name="Papp V."/>
            <person name="Albert L."/>
            <person name="Andreopoulos W."/>
            <person name="Angelini C."/>
            <person name="Antonin V."/>
            <person name="Barry K.W."/>
            <person name="Bougher N.L."/>
            <person name="Buchanan P."/>
            <person name="Buyck B."/>
            <person name="Bense V."/>
            <person name="Catcheside P."/>
            <person name="Chovatia M."/>
            <person name="Cooper J."/>
            <person name="Damon W."/>
            <person name="Desjardin D."/>
            <person name="Finy P."/>
            <person name="Geml J."/>
            <person name="Haridas S."/>
            <person name="Hughes K."/>
            <person name="Justo A."/>
            <person name="Karasinski D."/>
            <person name="Kautmanova I."/>
            <person name="Kiss B."/>
            <person name="Kocsube S."/>
            <person name="Kotiranta H."/>
            <person name="LaButti K.M."/>
            <person name="Lechner B.E."/>
            <person name="Liimatainen K."/>
            <person name="Lipzen A."/>
            <person name="Lukacs Z."/>
            <person name="Mihaltcheva S."/>
            <person name="Morgado L.N."/>
            <person name="Niskanen T."/>
            <person name="Noordeloos M.E."/>
            <person name="Ohm R.A."/>
            <person name="Ortiz-Santana B."/>
            <person name="Ovrebo C."/>
            <person name="Racz N."/>
            <person name="Riley R."/>
            <person name="Savchenko A."/>
            <person name="Shiryaev A."/>
            <person name="Soop K."/>
            <person name="Spirin V."/>
            <person name="Szebenyi C."/>
            <person name="Tomsovsky M."/>
            <person name="Tulloss R.E."/>
            <person name="Uehling J."/>
            <person name="Grigoriev I.V."/>
            <person name="Vagvolgyi C."/>
            <person name="Papp T."/>
            <person name="Martin F.M."/>
            <person name="Miettinen O."/>
            <person name="Hibbett D.S."/>
            <person name="Nagy L.G."/>
        </authorList>
    </citation>
    <scope>NUCLEOTIDE SEQUENCE [LARGE SCALE GENOMIC DNA]</scope>
    <source>
        <strain evidence="1 2">FP101781</strain>
    </source>
</reference>
<dbReference type="AlphaFoldDB" id="A0A4Y7S363"/>
<gene>
    <name evidence="1" type="ORF">FA13DRAFT_1574938</name>
</gene>
<dbReference type="OrthoDB" id="3183767at2759"/>
<sequence length="208" mass="24202">IYIHSDTIYRHNVFQVRYTTYDCHQDTDTINPKTSRRDFMCLPAQDEADEGGPSENLEPKDYVYGRLLGIFHANVVYGGSGALDYRRRRFDFLWARIYTTPSDGGRSDAWASKRLDRLKLAPMSESNSWNFVDPSDILRGAHIIPRFSRGPHYNEQDRVTKRFSKVAQDHLDWEEYYVNRFVDRDMTMRFHRGLAVGHPEVCLGTGEG</sequence>
<protein>
    <submittedName>
        <fullName evidence="1">Uncharacterized protein</fullName>
    </submittedName>
</protein>
<proteinExistence type="predicted"/>
<comment type="caution">
    <text evidence="1">The sequence shown here is derived from an EMBL/GenBank/DDBJ whole genome shotgun (WGS) entry which is preliminary data.</text>
</comment>
<feature type="non-terminal residue" evidence="1">
    <location>
        <position position="1"/>
    </location>
</feature>
<dbReference type="STRING" id="71717.A0A4Y7S363"/>
<accession>A0A4Y7S363</accession>
<evidence type="ECO:0000313" key="1">
    <source>
        <dbReference type="EMBL" id="TEB15434.1"/>
    </source>
</evidence>
<keyword evidence="2" id="KW-1185">Reference proteome</keyword>
<evidence type="ECO:0000313" key="2">
    <source>
        <dbReference type="Proteomes" id="UP000298030"/>
    </source>
</evidence>
<dbReference type="Proteomes" id="UP000298030">
    <property type="component" value="Unassembled WGS sequence"/>
</dbReference>
<dbReference type="EMBL" id="QPFP01000355">
    <property type="protein sequence ID" value="TEB15434.1"/>
    <property type="molecule type" value="Genomic_DNA"/>
</dbReference>
<organism evidence="1 2">
    <name type="scientific">Coprinellus micaceus</name>
    <name type="common">Glistening ink-cap mushroom</name>
    <name type="synonym">Coprinus micaceus</name>
    <dbReference type="NCBI Taxonomy" id="71717"/>
    <lineage>
        <taxon>Eukaryota</taxon>
        <taxon>Fungi</taxon>
        <taxon>Dikarya</taxon>
        <taxon>Basidiomycota</taxon>
        <taxon>Agaricomycotina</taxon>
        <taxon>Agaricomycetes</taxon>
        <taxon>Agaricomycetidae</taxon>
        <taxon>Agaricales</taxon>
        <taxon>Agaricineae</taxon>
        <taxon>Psathyrellaceae</taxon>
        <taxon>Coprinellus</taxon>
    </lineage>
</organism>
<feature type="non-terminal residue" evidence="1">
    <location>
        <position position="208"/>
    </location>
</feature>